<gene>
    <name evidence="1" type="ORF">GOB93_09405</name>
</gene>
<comment type="caution">
    <text evidence="1">The sequence shown here is derived from an EMBL/GenBank/DDBJ whole genome shotgun (WGS) entry which is preliminary data.</text>
</comment>
<protein>
    <recommendedName>
        <fullName evidence="3">Secreted protein</fullName>
    </recommendedName>
</protein>
<evidence type="ECO:0000313" key="1">
    <source>
        <dbReference type="EMBL" id="NHN84855.1"/>
    </source>
</evidence>
<organism evidence="1 2">
    <name type="scientific">Acetobacter musti</name>
    <dbReference type="NCBI Taxonomy" id="864732"/>
    <lineage>
        <taxon>Bacteria</taxon>
        <taxon>Pseudomonadati</taxon>
        <taxon>Pseudomonadota</taxon>
        <taxon>Alphaproteobacteria</taxon>
        <taxon>Acetobacterales</taxon>
        <taxon>Acetobacteraceae</taxon>
        <taxon>Acetobacter</taxon>
    </lineage>
</organism>
<dbReference type="Proteomes" id="UP000635278">
    <property type="component" value="Unassembled WGS sequence"/>
</dbReference>
<sequence>MNVTIPVCILVVTMNSGGRPVAVQGGVNATSDDGATLVAHRHRCQRCAIQRWCCIFRSLRKNGSAV</sequence>
<keyword evidence="2" id="KW-1185">Reference proteome</keyword>
<proteinExistence type="predicted"/>
<evidence type="ECO:0008006" key="3">
    <source>
        <dbReference type="Google" id="ProtNLM"/>
    </source>
</evidence>
<reference evidence="1 2" key="1">
    <citation type="journal article" date="2020" name="Int. J. Syst. Evol. Microbiol.">
        <title>Novel acetic acid bacteria from cider fermentations: Acetobacter conturbans sp. nov. and Acetobacter fallax sp. nov.</title>
        <authorList>
            <person name="Sombolestani A.S."/>
            <person name="Cleenwerck I."/>
            <person name="Cnockaert M."/>
            <person name="Borremans W."/>
            <person name="Wieme A.D."/>
            <person name="De Vuyst L."/>
            <person name="Vandamme P."/>
        </authorList>
    </citation>
    <scope>NUCLEOTIDE SEQUENCE [LARGE SCALE GENOMIC DNA]</scope>
    <source>
        <strain evidence="1 2">LMG 30640</strain>
    </source>
</reference>
<dbReference type="EMBL" id="WOTB01000010">
    <property type="protein sequence ID" value="NHN84855.1"/>
    <property type="molecule type" value="Genomic_DNA"/>
</dbReference>
<name>A0ABX0JPE6_9PROT</name>
<evidence type="ECO:0000313" key="2">
    <source>
        <dbReference type="Proteomes" id="UP000635278"/>
    </source>
</evidence>
<dbReference type="RefSeq" id="WP_173583246.1">
    <property type="nucleotide sequence ID" value="NZ_WOTB01000010.1"/>
</dbReference>
<accession>A0ABX0JPE6</accession>